<dbReference type="Pfam" id="PF01515">
    <property type="entry name" value="PTA_PTB"/>
    <property type="match status" value="2"/>
</dbReference>
<dbReference type="InParanoid" id="A0A7G1G7Q8"/>
<dbReference type="InterPro" id="IPR012147">
    <property type="entry name" value="P_Ac_Bu_trans"/>
</dbReference>
<dbReference type="SUPFAM" id="SSF53659">
    <property type="entry name" value="Isocitrate/Isopropylmalate dehydrogenase-like"/>
    <property type="match status" value="1"/>
</dbReference>
<evidence type="ECO:0000313" key="6">
    <source>
        <dbReference type="Proteomes" id="UP000516361"/>
    </source>
</evidence>
<protein>
    <submittedName>
        <fullName evidence="5">Phosphate acetyltransferase</fullName>
    </submittedName>
</protein>
<evidence type="ECO:0000256" key="2">
    <source>
        <dbReference type="ARBA" id="ARBA00022679"/>
    </source>
</evidence>
<dbReference type="NCBIfam" id="NF006045">
    <property type="entry name" value="PRK08190.1"/>
    <property type="match status" value="1"/>
</dbReference>
<feature type="domain" description="Phosphate acetyl/butaryl transferase" evidence="4">
    <location>
        <begin position="78"/>
        <end position="293"/>
    </location>
</feature>
<name>A0A7G1G7Q8_9BACT</name>
<dbReference type="KEGG" id="ocy:OSSY52_01930"/>
<keyword evidence="3" id="KW-0012">Acyltransferase</keyword>
<keyword evidence="6" id="KW-1185">Reference proteome</keyword>
<gene>
    <name evidence="5" type="primary">pta</name>
    <name evidence="5" type="ORF">OSSY52_01930</name>
</gene>
<dbReference type="AlphaFoldDB" id="A0A7G1G7Q8"/>
<dbReference type="EMBL" id="AP018712">
    <property type="protein sequence ID" value="BBE30052.1"/>
    <property type="molecule type" value="Genomic_DNA"/>
</dbReference>
<comment type="similarity">
    <text evidence="1">Belongs to the phosphate acetyltransferase and butyryltransferase family.</text>
</comment>
<keyword evidence="2 5" id="KW-0808">Transferase</keyword>
<sequence length="297" mass="32189">MELQDIFEMAKKIEPKKKIAVAVAQDEVVLKAVNNAVENGICNAVLFGDKEEIEKIAKKENINLSNFEIRDYKNKKEAIKNAVESVSKGETDLPMKGKCTTGELLSVFLKEEYGLRTKNTMNLVSVFEIPTYHKLLIVSDAGMLIAPTLQQKIDEVNNAVAVAHKIGIETPKVAIVGAVEQVNTKMVATTDAAIITQMNRRNQIKGCIVDGPFAMDNAISKEAAEHKGIVSDVAGDADIIIMPQIEAGNIFYKSMVFLGNSKVASTILGGKKPVVLTSRADSDEAKLNSIAISVLMA</sequence>
<dbReference type="PIRSF" id="PIRSF000428">
    <property type="entry name" value="P_Ac_trans"/>
    <property type="match status" value="1"/>
</dbReference>
<evidence type="ECO:0000259" key="4">
    <source>
        <dbReference type="Pfam" id="PF01515"/>
    </source>
</evidence>
<evidence type="ECO:0000256" key="3">
    <source>
        <dbReference type="ARBA" id="ARBA00023315"/>
    </source>
</evidence>
<proteinExistence type="inferred from homology"/>
<reference evidence="5 6" key="1">
    <citation type="submission" date="2018-06" db="EMBL/GenBank/DDBJ databases">
        <title>Genome sequencing of Oceanotoga sp. sy52.</title>
        <authorList>
            <person name="Mori K."/>
        </authorList>
    </citation>
    <scope>NUCLEOTIDE SEQUENCE [LARGE SCALE GENOMIC DNA]</scope>
    <source>
        <strain evidence="6">sy52</strain>
    </source>
</reference>
<feature type="domain" description="Phosphate acetyl/butaryl transferase" evidence="4">
    <location>
        <begin position="4"/>
        <end position="76"/>
    </location>
</feature>
<dbReference type="PANTHER" id="PTHR43356:SF2">
    <property type="entry name" value="PHOSPHATE ACETYLTRANSFERASE"/>
    <property type="match status" value="1"/>
</dbReference>
<organism evidence="5 6">
    <name type="scientific">Tepiditoga spiralis</name>
    <dbReference type="NCBI Taxonomy" id="2108365"/>
    <lineage>
        <taxon>Bacteria</taxon>
        <taxon>Thermotogati</taxon>
        <taxon>Thermotogota</taxon>
        <taxon>Thermotogae</taxon>
        <taxon>Petrotogales</taxon>
        <taxon>Petrotogaceae</taxon>
        <taxon>Tepiditoga</taxon>
    </lineage>
</organism>
<accession>A0A7G1G7Q8</accession>
<evidence type="ECO:0000256" key="1">
    <source>
        <dbReference type="ARBA" id="ARBA00005656"/>
    </source>
</evidence>
<evidence type="ECO:0000313" key="5">
    <source>
        <dbReference type="EMBL" id="BBE30052.1"/>
    </source>
</evidence>
<dbReference type="Proteomes" id="UP000516361">
    <property type="component" value="Chromosome"/>
</dbReference>
<dbReference type="InterPro" id="IPR050500">
    <property type="entry name" value="Phos_Acetyltrans/Butyryltrans"/>
</dbReference>
<dbReference type="PANTHER" id="PTHR43356">
    <property type="entry name" value="PHOSPHATE ACETYLTRANSFERASE"/>
    <property type="match status" value="1"/>
</dbReference>
<dbReference type="GO" id="GO:0016746">
    <property type="term" value="F:acyltransferase activity"/>
    <property type="evidence" value="ECO:0007669"/>
    <property type="project" value="UniProtKB-KW"/>
</dbReference>
<dbReference type="InterPro" id="IPR002505">
    <property type="entry name" value="PTA_PTB"/>
</dbReference>
<dbReference type="Gene3D" id="3.40.718.10">
    <property type="entry name" value="Isopropylmalate Dehydrogenase"/>
    <property type="match status" value="1"/>
</dbReference>